<evidence type="ECO:0000313" key="2">
    <source>
        <dbReference type="EMBL" id="MFC4740237.1"/>
    </source>
</evidence>
<keyword evidence="3" id="KW-1185">Reference proteome</keyword>
<accession>A0ABV9P3V3</accession>
<gene>
    <name evidence="2" type="ORF">ACFO3U_09560</name>
</gene>
<comment type="caution">
    <text evidence="2">The sequence shown here is derived from an EMBL/GenBank/DDBJ whole genome shotgun (WGS) entry which is preliminary data.</text>
</comment>
<name>A0ABV9P3V3_9FLAO</name>
<organism evidence="2 3">
    <name type="scientific">Flavobacterium ponti</name>
    <dbReference type="NCBI Taxonomy" id="665133"/>
    <lineage>
        <taxon>Bacteria</taxon>
        <taxon>Pseudomonadati</taxon>
        <taxon>Bacteroidota</taxon>
        <taxon>Flavobacteriia</taxon>
        <taxon>Flavobacteriales</taxon>
        <taxon>Flavobacteriaceae</taxon>
        <taxon>Flavobacterium</taxon>
    </lineage>
</organism>
<keyword evidence="1" id="KW-0732">Signal</keyword>
<dbReference type="RefSeq" id="WP_379741203.1">
    <property type="nucleotide sequence ID" value="NZ_JBHSGW010000025.1"/>
</dbReference>
<evidence type="ECO:0000256" key="1">
    <source>
        <dbReference type="SAM" id="SignalP"/>
    </source>
</evidence>
<reference evidence="3" key="1">
    <citation type="journal article" date="2019" name="Int. J. Syst. Evol. Microbiol.">
        <title>The Global Catalogue of Microorganisms (GCM) 10K type strain sequencing project: providing services to taxonomists for standard genome sequencing and annotation.</title>
        <authorList>
            <consortium name="The Broad Institute Genomics Platform"/>
            <consortium name="The Broad Institute Genome Sequencing Center for Infectious Disease"/>
            <person name="Wu L."/>
            <person name="Ma J."/>
        </authorList>
    </citation>
    <scope>NUCLEOTIDE SEQUENCE [LARGE SCALE GENOMIC DNA]</scope>
    <source>
        <strain evidence="3">CCUG 50349</strain>
    </source>
</reference>
<evidence type="ECO:0000313" key="3">
    <source>
        <dbReference type="Proteomes" id="UP001595885"/>
    </source>
</evidence>
<feature type="signal peptide" evidence="1">
    <location>
        <begin position="1"/>
        <end position="18"/>
    </location>
</feature>
<feature type="chain" id="PRO_5045220359" evidence="1">
    <location>
        <begin position="19"/>
        <end position="120"/>
    </location>
</feature>
<dbReference type="EMBL" id="JBHSGW010000025">
    <property type="protein sequence ID" value="MFC4740237.1"/>
    <property type="molecule type" value="Genomic_DNA"/>
</dbReference>
<protein>
    <submittedName>
        <fullName evidence="2">Uncharacterized protein</fullName>
    </submittedName>
</protein>
<sequence>MKNVMLLFTLFLCSFSFAQNSEFSTYDLKKVYSIIQFKPIKGLSGLNQQELNQYFNMVEADTPMLKQLNISSWYYCDYKKIDNYDTYNYYYKDISRDTYNKYCKEINALMLLDGVIIQPK</sequence>
<dbReference type="Proteomes" id="UP001595885">
    <property type="component" value="Unassembled WGS sequence"/>
</dbReference>
<proteinExistence type="predicted"/>